<name>A0AAN7W7U1_9PEZI</name>
<feature type="region of interest" description="Disordered" evidence="2">
    <location>
        <begin position="381"/>
        <end position="406"/>
    </location>
</feature>
<dbReference type="Proteomes" id="UP001310594">
    <property type="component" value="Unassembled WGS sequence"/>
</dbReference>
<organism evidence="3 4">
    <name type="scientific">Elasticomyces elasticus</name>
    <dbReference type="NCBI Taxonomy" id="574655"/>
    <lineage>
        <taxon>Eukaryota</taxon>
        <taxon>Fungi</taxon>
        <taxon>Dikarya</taxon>
        <taxon>Ascomycota</taxon>
        <taxon>Pezizomycotina</taxon>
        <taxon>Dothideomycetes</taxon>
        <taxon>Dothideomycetidae</taxon>
        <taxon>Mycosphaerellales</taxon>
        <taxon>Teratosphaeriaceae</taxon>
        <taxon>Elasticomyces</taxon>
    </lineage>
</organism>
<evidence type="ECO:0000313" key="3">
    <source>
        <dbReference type="EMBL" id="KAK5701927.1"/>
    </source>
</evidence>
<sequence>MLSSIFGRPVPTGSGDLALSAYGPFIDGLTEGVLALRRTRAIYYRLLRMEREHKDVAMELDDAEVKRIEDELKHPRQRRRANLPEHDANIAKLRPTFEQTAQEVRQLREQLAKSRKEAREISEMVFSLEAQVTNDVFRPDLGVILNLHSSPGLFSQLRLAKAGEFLLKQCEAAIRTAEEEVRKSATELRSDANRLKTLVQDCEQPPPDMLDLMAELQLRMDAHRGFLYGQVVAQARAYRRDIDQRNIVEELFLDIAAPVLEADGRVPEDQLHSALLDRDENGERFVYQITLDYRLTDAQRKRYLDEFHGWCDETNRRRDVLEALLKRRDEALAAFWTAQPDAQEPPIEPAFEEARLVAEEMLKQAEDFTVVQANVLKDDGEPKSRYRFHNEPNDGREGSERSSQRIKRLERVDRDRINDWQDDLAQSPSSPLSRASSDVWPYRPVELYDADAYDFLTEYPDEAWLYDVLIKKNQKTAEGIRRGVRMLETDTDSESGTEPLRCWFC</sequence>
<accession>A0AAN7W7U1</accession>
<gene>
    <name evidence="3" type="ORF">LTR97_004745</name>
</gene>
<evidence type="ECO:0000313" key="4">
    <source>
        <dbReference type="Proteomes" id="UP001310594"/>
    </source>
</evidence>
<reference evidence="3" key="1">
    <citation type="submission" date="2023-08" db="EMBL/GenBank/DDBJ databases">
        <title>Black Yeasts Isolated from many extreme environments.</title>
        <authorList>
            <person name="Coleine C."/>
            <person name="Stajich J.E."/>
            <person name="Selbmann L."/>
        </authorList>
    </citation>
    <scope>NUCLEOTIDE SEQUENCE</scope>
    <source>
        <strain evidence="3">CCFEE 5810</strain>
    </source>
</reference>
<dbReference type="AlphaFoldDB" id="A0AAN7W7U1"/>
<evidence type="ECO:0000256" key="2">
    <source>
        <dbReference type="SAM" id="MobiDB-lite"/>
    </source>
</evidence>
<comment type="caution">
    <text evidence="3">The sequence shown here is derived from an EMBL/GenBank/DDBJ whole genome shotgun (WGS) entry which is preliminary data.</text>
</comment>
<evidence type="ECO:0000256" key="1">
    <source>
        <dbReference type="SAM" id="Coils"/>
    </source>
</evidence>
<protein>
    <submittedName>
        <fullName evidence="3">Uncharacterized protein</fullName>
    </submittedName>
</protein>
<feature type="coiled-coil region" evidence="1">
    <location>
        <begin position="97"/>
        <end position="124"/>
    </location>
</feature>
<dbReference type="EMBL" id="JAVRQU010000006">
    <property type="protein sequence ID" value="KAK5701927.1"/>
    <property type="molecule type" value="Genomic_DNA"/>
</dbReference>
<keyword evidence="1" id="KW-0175">Coiled coil</keyword>
<proteinExistence type="predicted"/>